<dbReference type="STRING" id="6573.A0A210PNG7"/>
<evidence type="ECO:0000256" key="3">
    <source>
        <dbReference type="ARBA" id="ARBA00022729"/>
    </source>
</evidence>
<feature type="domain" description="TIR" evidence="6">
    <location>
        <begin position="12"/>
        <end position="139"/>
    </location>
</feature>
<keyword evidence="8" id="KW-1185">Reference proteome</keyword>
<comment type="subcellular location">
    <subcellularLocation>
        <location evidence="1">Membrane</location>
    </subcellularLocation>
</comment>
<keyword evidence="4" id="KW-1133">Transmembrane helix</keyword>
<dbReference type="Gene3D" id="3.40.50.10140">
    <property type="entry name" value="Toll/interleukin-1 receptor homology (TIR) domain"/>
    <property type="match status" value="1"/>
</dbReference>
<dbReference type="Proteomes" id="UP000242188">
    <property type="component" value="Unassembled WGS sequence"/>
</dbReference>
<evidence type="ECO:0000259" key="6">
    <source>
        <dbReference type="PROSITE" id="PS50104"/>
    </source>
</evidence>
<dbReference type="OrthoDB" id="6084449at2759"/>
<organism evidence="7 8">
    <name type="scientific">Mizuhopecten yessoensis</name>
    <name type="common">Japanese scallop</name>
    <name type="synonym">Patinopecten yessoensis</name>
    <dbReference type="NCBI Taxonomy" id="6573"/>
    <lineage>
        <taxon>Eukaryota</taxon>
        <taxon>Metazoa</taxon>
        <taxon>Spiralia</taxon>
        <taxon>Lophotrochozoa</taxon>
        <taxon>Mollusca</taxon>
        <taxon>Bivalvia</taxon>
        <taxon>Autobranchia</taxon>
        <taxon>Pteriomorphia</taxon>
        <taxon>Pectinida</taxon>
        <taxon>Pectinoidea</taxon>
        <taxon>Pectinidae</taxon>
        <taxon>Mizuhopecten</taxon>
    </lineage>
</organism>
<dbReference type="GO" id="GO:0038023">
    <property type="term" value="F:signaling receptor activity"/>
    <property type="evidence" value="ECO:0007669"/>
    <property type="project" value="TreeGrafter"/>
</dbReference>
<dbReference type="GO" id="GO:0007165">
    <property type="term" value="P:signal transduction"/>
    <property type="evidence" value="ECO:0007669"/>
    <property type="project" value="InterPro"/>
</dbReference>
<dbReference type="GO" id="GO:0005886">
    <property type="term" value="C:plasma membrane"/>
    <property type="evidence" value="ECO:0007669"/>
    <property type="project" value="TreeGrafter"/>
</dbReference>
<accession>A0A210PNG7</accession>
<keyword evidence="3" id="KW-0732">Signal</keyword>
<dbReference type="AlphaFoldDB" id="A0A210PNG7"/>
<evidence type="ECO:0000256" key="4">
    <source>
        <dbReference type="ARBA" id="ARBA00022989"/>
    </source>
</evidence>
<evidence type="ECO:0000256" key="1">
    <source>
        <dbReference type="ARBA" id="ARBA00004370"/>
    </source>
</evidence>
<reference evidence="7 8" key="1">
    <citation type="journal article" date="2017" name="Nat. Ecol. Evol.">
        <title>Scallop genome provides insights into evolution of bilaterian karyotype and development.</title>
        <authorList>
            <person name="Wang S."/>
            <person name="Zhang J."/>
            <person name="Jiao W."/>
            <person name="Li J."/>
            <person name="Xun X."/>
            <person name="Sun Y."/>
            <person name="Guo X."/>
            <person name="Huan P."/>
            <person name="Dong B."/>
            <person name="Zhang L."/>
            <person name="Hu X."/>
            <person name="Sun X."/>
            <person name="Wang J."/>
            <person name="Zhao C."/>
            <person name="Wang Y."/>
            <person name="Wang D."/>
            <person name="Huang X."/>
            <person name="Wang R."/>
            <person name="Lv J."/>
            <person name="Li Y."/>
            <person name="Zhang Z."/>
            <person name="Liu B."/>
            <person name="Lu W."/>
            <person name="Hui Y."/>
            <person name="Liang J."/>
            <person name="Zhou Z."/>
            <person name="Hou R."/>
            <person name="Li X."/>
            <person name="Liu Y."/>
            <person name="Li H."/>
            <person name="Ning X."/>
            <person name="Lin Y."/>
            <person name="Zhao L."/>
            <person name="Xing Q."/>
            <person name="Dou J."/>
            <person name="Li Y."/>
            <person name="Mao J."/>
            <person name="Guo H."/>
            <person name="Dou H."/>
            <person name="Li T."/>
            <person name="Mu C."/>
            <person name="Jiang W."/>
            <person name="Fu Q."/>
            <person name="Fu X."/>
            <person name="Miao Y."/>
            <person name="Liu J."/>
            <person name="Yu Q."/>
            <person name="Li R."/>
            <person name="Liao H."/>
            <person name="Li X."/>
            <person name="Kong Y."/>
            <person name="Jiang Z."/>
            <person name="Chourrout D."/>
            <person name="Li R."/>
            <person name="Bao Z."/>
        </authorList>
    </citation>
    <scope>NUCLEOTIDE SEQUENCE [LARGE SCALE GENOMIC DNA]</scope>
    <source>
        <strain evidence="7 8">PY_sf001</strain>
    </source>
</reference>
<dbReference type="InterPro" id="IPR000157">
    <property type="entry name" value="TIR_dom"/>
</dbReference>
<proteinExistence type="predicted"/>
<comment type="caution">
    <text evidence="7">The sequence shown here is derived from an EMBL/GenBank/DDBJ whole genome shotgun (WGS) entry which is preliminary data.</text>
</comment>
<keyword evidence="2" id="KW-0812">Transmembrane</keyword>
<evidence type="ECO:0000313" key="7">
    <source>
        <dbReference type="EMBL" id="OWF37976.1"/>
    </source>
</evidence>
<dbReference type="EMBL" id="NEDP02005575">
    <property type="protein sequence ID" value="OWF37976.1"/>
    <property type="molecule type" value="Genomic_DNA"/>
</dbReference>
<dbReference type="Pfam" id="PF01582">
    <property type="entry name" value="TIR"/>
    <property type="match status" value="1"/>
</dbReference>
<dbReference type="SUPFAM" id="SSF63829">
    <property type="entry name" value="Calcium-dependent phosphotriesterase"/>
    <property type="match status" value="1"/>
</dbReference>
<dbReference type="SMART" id="SM00255">
    <property type="entry name" value="TIR"/>
    <property type="match status" value="1"/>
</dbReference>
<dbReference type="InterPro" id="IPR035897">
    <property type="entry name" value="Toll_tir_struct_dom_sf"/>
</dbReference>
<dbReference type="PANTHER" id="PTHR24365:SF541">
    <property type="entry name" value="PROTEIN TOLL-RELATED"/>
    <property type="match status" value="1"/>
</dbReference>
<evidence type="ECO:0000313" key="8">
    <source>
        <dbReference type="Proteomes" id="UP000242188"/>
    </source>
</evidence>
<dbReference type="PROSITE" id="PS50104">
    <property type="entry name" value="TIR"/>
    <property type="match status" value="1"/>
</dbReference>
<gene>
    <name evidence="7" type="ORF">KP79_PYT14297</name>
</gene>
<sequence length="632" mass="72116">MAAPTRKNINELKYDVFLIHSSDDKTVAFYVSKKLEQCGIRTCIHERDFLAGFSIFENIEVAIRESRKFLVLISQNNIKDGFFDYELQQSLFHALIMRKKESVIPFVIDGARIPQMLDIYKPLEQSDPEWFDKLTSAIECQTTFEEINFPPENKYHVISVSHIDSDLSKSSISVALNLIKQKVEQLHNIRIAKQNVDDESYCLRYAKDDSTEQELSPIEALEKILDMTGKTNTVLLLWICQSFKKDDMIDDFRKSLLLSLSDRPGSPSIIPVLPNDEEKPPDFIKDISYLPVKYEGAECTKEFLTRFNETVARAAFMKSYVGPLQTDFGTQSKEDFETRSDTNIFRVSEIEGVFKDEEEGSQRYLGVSFTGDGYLLVLDADNKCLKKVTIMGRPIKKLPFKKMPNRLSRIDDDHVAMIYRDTFEILIIDTKAMTIEDTREIRDEQCNKTILKGITAIDRDTMIVTVSGDKCSLNIALVRKEKILSKIITDPDGNEFSMPRRLSRVDKNTVVVADENDRRLALVHHDANSEQPLKVEFAQSRWNKDLYNVRGLAAHAETVYVAACNGVNTFDVDGRALSKQPLITFRSNVIHTRALALYCSPSTQRKYLAVSLAEQKDGKPVKDVVKVFDITT</sequence>
<dbReference type="SUPFAM" id="SSF52200">
    <property type="entry name" value="Toll/Interleukin receptor TIR domain"/>
    <property type="match status" value="1"/>
</dbReference>
<protein>
    <submittedName>
        <fullName evidence="7">Protein toll</fullName>
    </submittedName>
</protein>
<dbReference type="PANTHER" id="PTHR24365">
    <property type="entry name" value="TOLL-LIKE RECEPTOR"/>
    <property type="match status" value="1"/>
</dbReference>
<evidence type="ECO:0000256" key="2">
    <source>
        <dbReference type="ARBA" id="ARBA00022692"/>
    </source>
</evidence>
<evidence type="ECO:0000256" key="5">
    <source>
        <dbReference type="ARBA" id="ARBA00023136"/>
    </source>
</evidence>
<name>A0A210PNG7_MIZYE</name>
<keyword evidence="5" id="KW-0472">Membrane</keyword>